<dbReference type="STRING" id="888743.HMPREF9141_1172"/>
<gene>
    <name evidence="3" type="ORF">HMPREF9141_1172</name>
</gene>
<feature type="signal peptide" evidence="1">
    <location>
        <begin position="1"/>
        <end position="19"/>
    </location>
</feature>
<evidence type="ECO:0000313" key="3">
    <source>
        <dbReference type="EMBL" id="EGC20232.1"/>
    </source>
</evidence>
<proteinExistence type="predicted"/>
<evidence type="ECO:0000259" key="2">
    <source>
        <dbReference type="Pfam" id="PF13568"/>
    </source>
</evidence>
<dbReference type="HOGENOM" id="CLU_082049_0_0_10"/>
<reference evidence="3 4" key="1">
    <citation type="submission" date="2011-01" db="EMBL/GenBank/DDBJ databases">
        <authorList>
            <person name="Muzny D."/>
            <person name="Qin X."/>
            <person name="Deng J."/>
            <person name="Jiang H."/>
            <person name="Liu Y."/>
            <person name="Qu J."/>
            <person name="Song X.-Z."/>
            <person name="Zhang L."/>
            <person name="Thornton R."/>
            <person name="Coyle M."/>
            <person name="Francisco L."/>
            <person name="Jackson L."/>
            <person name="Javaid M."/>
            <person name="Korchina V."/>
            <person name="Kovar C."/>
            <person name="Mata R."/>
            <person name="Mathew T."/>
            <person name="Ngo R."/>
            <person name="Nguyen L."/>
            <person name="Nguyen N."/>
            <person name="Okwuonu G."/>
            <person name="Ongeri F."/>
            <person name="Pham C."/>
            <person name="Simmons D."/>
            <person name="Wilczek-Boney K."/>
            <person name="Hale W."/>
            <person name="Jakkamsetti A."/>
            <person name="Pham P."/>
            <person name="Ruth R."/>
            <person name="San Lucas F."/>
            <person name="Warren J."/>
            <person name="Zhang J."/>
            <person name="Zhao Z."/>
            <person name="Zhou C."/>
            <person name="Zhu D."/>
            <person name="Lee S."/>
            <person name="Bess C."/>
            <person name="Blankenburg K."/>
            <person name="Forbes L."/>
            <person name="Fu Q."/>
            <person name="Gubbala S."/>
            <person name="Hirani K."/>
            <person name="Jayaseelan J.C."/>
            <person name="Lara F."/>
            <person name="Munidasa M."/>
            <person name="Palculict T."/>
            <person name="Patil S."/>
            <person name="Pu L.-L."/>
            <person name="Saada N."/>
            <person name="Tang L."/>
            <person name="Weissenberger G."/>
            <person name="Zhu Y."/>
            <person name="Hemphill L."/>
            <person name="Shang Y."/>
            <person name="Youmans B."/>
            <person name="Ayvaz T."/>
            <person name="Ross M."/>
            <person name="Santibanez J."/>
            <person name="Aqrawi P."/>
            <person name="Gross S."/>
            <person name="Joshi V."/>
            <person name="Fowler G."/>
            <person name="Nazareth L."/>
            <person name="Reid J."/>
            <person name="Worley K."/>
            <person name="Petrosino J."/>
            <person name="Highlander S."/>
            <person name="Gibbs R."/>
        </authorList>
    </citation>
    <scope>NUCLEOTIDE SEQUENCE [LARGE SCALE GENOMIC DNA]</scope>
    <source>
        <strain evidence="3 4">DSM 16608</strain>
    </source>
</reference>
<comment type="caution">
    <text evidence="3">The sequence shown here is derived from an EMBL/GenBank/DDBJ whole genome shotgun (WGS) entry which is preliminary data.</text>
</comment>
<protein>
    <recommendedName>
        <fullName evidence="2">Outer membrane protein beta-barrel domain-containing protein</fullName>
    </recommendedName>
</protein>
<dbReference type="Pfam" id="PF13568">
    <property type="entry name" value="OMP_b-brl_2"/>
    <property type="match status" value="1"/>
</dbReference>
<evidence type="ECO:0000313" key="4">
    <source>
        <dbReference type="Proteomes" id="UP000005697"/>
    </source>
</evidence>
<sequence length="227" mass="24909">MKRTVFLVLSIAAALTAMAQGKAGTWSVMPRAGVSIASLTNSSIIYENADGESLETKPRTLLGFTGGLEVMYQTSDLVGLSAGISYVQGGCKYKDMMMKGDILHDYYVRMDYIAVPLLFHSHVTSGLSVKVGVEPSCLVRGKSHEEHLFFDEDAEGKKSNAHEIKMNENIRSGLRTFALSLPVGISYEYEHVVLDARYHVGLTNTFKGNASRRSNVLEVAVAYKFDL</sequence>
<dbReference type="RefSeq" id="WP_007368702.1">
    <property type="nucleotide sequence ID" value="NZ_GL872283.1"/>
</dbReference>
<keyword evidence="4" id="KW-1185">Reference proteome</keyword>
<accession>F0F6F0</accession>
<name>F0F6F0_9BACT</name>
<feature type="domain" description="Outer membrane protein beta-barrel" evidence="2">
    <location>
        <begin position="19"/>
        <end position="206"/>
    </location>
</feature>
<dbReference type="InterPro" id="IPR025665">
    <property type="entry name" value="Beta-barrel_OMP_2"/>
</dbReference>
<dbReference type="Proteomes" id="UP000005697">
    <property type="component" value="Unassembled WGS sequence"/>
</dbReference>
<feature type="chain" id="PRO_5003251680" description="Outer membrane protein beta-barrel domain-containing protein" evidence="1">
    <location>
        <begin position="20"/>
        <end position="227"/>
    </location>
</feature>
<dbReference type="AlphaFoldDB" id="F0F6F0"/>
<dbReference type="EMBL" id="AEWX01000017">
    <property type="protein sequence ID" value="EGC20232.1"/>
    <property type="molecule type" value="Genomic_DNA"/>
</dbReference>
<evidence type="ECO:0000256" key="1">
    <source>
        <dbReference type="SAM" id="SignalP"/>
    </source>
</evidence>
<keyword evidence="1" id="KW-0732">Signal</keyword>
<dbReference type="OrthoDB" id="947434at2"/>
<organism evidence="3 4">
    <name type="scientific">Prevotella multiformis DSM 16608</name>
    <dbReference type="NCBI Taxonomy" id="888743"/>
    <lineage>
        <taxon>Bacteria</taxon>
        <taxon>Pseudomonadati</taxon>
        <taxon>Bacteroidota</taxon>
        <taxon>Bacteroidia</taxon>
        <taxon>Bacteroidales</taxon>
        <taxon>Prevotellaceae</taxon>
        <taxon>Prevotella</taxon>
    </lineage>
</organism>